<dbReference type="AlphaFoldDB" id="A0A8H7AA56"/>
<evidence type="ECO:0000313" key="1">
    <source>
        <dbReference type="EMBL" id="KAF7503764.1"/>
    </source>
</evidence>
<accession>A0A8H7AA56</accession>
<name>A0A8H7AA56_9EURO</name>
<comment type="caution">
    <text evidence="1">The sequence shown here is derived from an EMBL/GenBank/DDBJ whole genome shotgun (WGS) entry which is preliminary data.</text>
</comment>
<gene>
    <name evidence="1" type="ORF">GJ744_003306</name>
</gene>
<organism evidence="1 2">
    <name type="scientific">Endocarpon pusillum</name>
    <dbReference type="NCBI Taxonomy" id="364733"/>
    <lineage>
        <taxon>Eukaryota</taxon>
        <taxon>Fungi</taxon>
        <taxon>Dikarya</taxon>
        <taxon>Ascomycota</taxon>
        <taxon>Pezizomycotina</taxon>
        <taxon>Eurotiomycetes</taxon>
        <taxon>Chaetothyriomycetidae</taxon>
        <taxon>Verrucariales</taxon>
        <taxon>Verrucariaceae</taxon>
        <taxon>Endocarpon</taxon>
    </lineage>
</organism>
<reference evidence="1" key="1">
    <citation type="submission" date="2020-02" db="EMBL/GenBank/DDBJ databases">
        <authorList>
            <person name="Palmer J.M."/>
        </authorList>
    </citation>
    <scope>NUCLEOTIDE SEQUENCE</scope>
    <source>
        <strain evidence="1">EPUS1.4</strain>
        <tissue evidence="1">Thallus</tissue>
    </source>
</reference>
<evidence type="ECO:0000313" key="2">
    <source>
        <dbReference type="Proteomes" id="UP000606974"/>
    </source>
</evidence>
<protein>
    <submittedName>
        <fullName evidence="1">Uncharacterized protein</fullName>
    </submittedName>
</protein>
<keyword evidence="2" id="KW-1185">Reference proteome</keyword>
<sequence>MIQTTECLLVNLEQAQGNTTLSCRGGAGHKYRIRARSCLAGTGIRGCYERSWLPSGLIWAGIKGLLDRGGCAAEATKGGWRNAGQYIRLFWRIEERAEAVSTQLLTGIEVNHPRLKARGADNTLEVTDP</sequence>
<proteinExistence type="predicted"/>
<dbReference type="Proteomes" id="UP000606974">
    <property type="component" value="Unassembled WGS sequence"/>
</dbReference>
<dbReference type="EMBL" id="JAACFV010000163">
    <property type="protein sequence ID" value="KAF7503764.1"/>
    <property type="molecule type" value="Genomic_DNA"/>
</dbReference>